<feature type="domain" description="Ketoreductase" evidence="4">
    <location>
        <begin position="11"/>
        <end position="191"/>
    </location>
</feature>
<keyword evidence="2" id="KW-0560">Oxidoreductase</keyword>
<keyword evidence="6" id="KW-1185">Reference proteome</keyword>
<proteinExistence type="inferred from homology"/>
<sequence length="252" mass="26689">MPATYPDLRDRTVIVTGGASGIGAAIVAAFAAQGARVGFLDFDIEAGAALADRLAGEDATVRFEPVDLRDIPALRAAIASVREAFGPVGTLVNNAARDDRHPTEDVEPDYFDERIATNFRHHFFASQAVLPDMIGLGGGAIISLSSIVPLAGIGGMPVYSASKSAVVGLVRSLARDYGQHNIRVNAIAPGWIMTERQKTLWLTPEADATRAERQCLARRLVPEDIARPAVFLASEDASAITGQTVVIDGGWV</sequence>
<dbReference type="RefSeq" id="WP_184151012.1">
    <property type="nucleotide sequence ID" value="NZ_JACHFM010000003.1"/>
</dbReference>
<dbReference type="SUPFAM" id="SSF51735">
    <property type="entry name" value="NAD(P)-binding Rossmann-fold domains"/>
    <property type="match status" value="1"/>
</dbReference>
<organism evidence="5 6">
    <name type="scientific">Amaricoccus macauensis</name>
    <dbReference type="NCBI Taxonomy" id="57001"/>
    <lineage>
        <taxon>Bacteria</taxon>
        <taxon>Pseudomonadati</taxon>
        <taxon>Pseudomonadota</taxon>
        <taxon>Alphaproteobacteria</taxon>
        <taxon>Rhodobacterales</taxon>
        <taxon>Paracoccaceae</taxon>
        <taxon>Amaricoccus</taxon>
    </lineage>
</organism>
<dbReference type="Pfam" id="PF13561">
    <property type="entry name" value="adh_short_C2"/>
    <property type="match status" value="1"/>
</dbReference>
<evidence type="ECO:0000256" key="2">
    <source>
        <dbReference type="ARBA" id="ARBA00023002"/>
    </source>
</evidence>
<feature type="transmembrane region" description="Helical" evidence="3">
    <location>
        <begin position="12"/>
        <end position="32"/>
    </location>
</feature>
<dbReference type="AlphaFoldDB" id="A0A840SUL6"/>
<evidence type="ECO:0000313" key="5">
    <source>
        <dbReference type="EMBL" id="MBB5222963.1"/>
    </source>
</evidence>
<protein>
    <submittedName>
        <fullName evidence="5">NAD(P)-dependent dehydrogenase (Short-subunit alcohol dehydrogenase family)</fullName>
    </submittedName>
</protein>
<reference evidence="5 6" key="1">
    <citation type="submission" date="2020-08" db="EMBL/GenBank/DDBJ databases">
        <title>Genomic Encyclopedia of Type Strains, Phase IV (KMG-IV): sequencing the most valuable type-strain genomes for metagenomic binning, comparative biology and taxonomic classification.</title>
        <authorList>
            <person name="Goeker M."/>
        </authorList>
    </citation>
    <scope>NUCLEOTIDE SEQUENCE [LARGE SCALE GENOMIC DNA]</scope>
    <source>
        <strain evidence="5 6">DSM 101730</strain>
    </source>
</reference>
<dbReference type="PANTHER" id="PTHR42760">
    <property type="entry name" value="SHORT-CHAIN DEHYDROGENASES/REDUCTASES FAMILY MEMBER"/>
    <property type="match status" value="1"/>
</dbReference>
<accession>A0A840SUL6</accession>
<keyword evidence="3" id="KW-1133">Transmembrane helix</keyword>
<dbReference type="InterPro" id="IPR020904">
    <property type="entry name" value="Sc_DH/Rdtase_CS"/>
</dbReference>
<dbReference type="PRINTS" id="PR00081">
    <property type="entry name" value="GDHRDH"/>
</dbReference>
<evidence type="ECO:0000313" key="6">
    <source>
        <dbReference type="Proteomes" id="UP000549457"/>
    </source>
</evidence>
<dbReference type="Proteomes" id="UP000549457">
    <property type="component" value="Unassembled WGS sequence"/>
</dbReference>
<evidence type="ECO:0000256" key="3">
    <source>
        <dbReference type="SAM" id="Phobius"/>
    </source>
</evidence>
<dbReference type="InterPro" id="IPR036291">
    <property type="entry name" value="NAD(P)-bd_dom_sf"/>
</dbReference>
<dbReference type="FunFam" id="3.40.50.720:FF:000084">
    <property type="entry name" value="Short-chain dehydrogenase reductase"/>
    <property type="match status" value="1"/>
</dbReference>
<dbReference type="EMBL" id="JACHFM010000003">
    <property type="protein sequence ID" value="MBB5222963.1"/>
    <property type="molecule type" value="Genomic_DNA"/>
</dbReference>
<dbReference type="CDD" id="cd05233">
    <property type="entry name" value="SDR_c"/>
    <property type="match status" value="1"/>
</dbReference>
<dbReference type="Gene3D" id="3.40.50.720">
    <property type="entry name" value="NAD(P)-binding Rossmann-like Domain"/>
    <property type="match status" value="1"/>
</dbReference>
<gene>
    <name evidence="5" type="ORF">HNP73_002910</name>
</gene>
<dbReference type="InterPro" id="IPR057326">
    <property type="entry name" value="KR_dom"/>
</dbReference>
<dbReference type="InterPro" id="IPR002347">
    <property type="entry name" value="SDR_fam"/>
</dbReference>
<evidence type="ECO:0000256" key="1">
    <source>
        <dbReference type="ARBA" id="ARBA00006484"/>
    </source>
</evidence>
<dbReference type="GO" id="GO:0016616">
    <property type="term" value="F:oxidoreductase activity, acting on the CH-OH group of donors, NAD or NADP as acceptor"/>
    <property type="evidence" value="ECO:0007669"/>
    <property type="project" value="UniProtKB-ARBA"/>
</dbReference>
<dbReference type="PANTHER" id="PTHR42760:SF133">
    <property type="entry name" value="3-OXOACYL-[ACYL-CARRIER-PROTEIN] REDUCTASE"/>
    <property type="match status" value="1"/>
</dbReference>
<name>A0A840SUL6_9RHOB</name>
<comment type="similarity">
    <text evidence="1">Belongs to the short-chain dehydrogenases/reductases (SDR) family.</text>
</comment>
<keyword evidence="3" id="KW-0812">Transmembrane</keyword>
<evidence type="ECO:0000259" key="4">
    <source>
        <dbReference type="SMART" id="SM00822"/>
    </source>
</evidence>
<dbReference type="SMART" id="SM00822">
    <property type="entry name" value="PKS_KR"/>
    <property type="match status" value="1"/>
</dbReference>
<dbReference type="PROSITE" id="PS00061">
    <property type="entry name" value="ADH_SHORT"/>
    <property type="match status" value="1"/>
</dbReference>
<keyword evidence="3" id="KW-0472">Membrane</keyword>
<dbReference type="PRINTS" id="PR00080">
    <property type="entry name" value="SDRFAMILY"/>
</dbReference>
<comment type="caution">
    <text evidence="5">The sequence shown here is derived from an EMBL/GenBank/DDBJ whole genome shotgun (WGS) entry which is preliminary data.</text>
</comment>